<reference evidence="1" key="1">
    <citation type="journal article" date="2020" name="Nature">
        <title>Giant virus diversity and host interactions through global metagenomics.</title>
        <authorList>
            <person name="Schulz F."/>
            <person name="Roux S."/>
            <person name="Paez-Espino D."/>
            <person name="Jungbluth S."/>
            <person name="Walsh D.A."/>
            <person name="Denef V.J."/>
            <person name="McMahon K.D."/>
            <person name="Konstantinidis K.T."/>
            <person name="Eloe-Fadrosh E.A."/>
            <person name="Kyrpides N.C."/>
            <person name="Woyke T."/>
        </authorList>
    </citation>
    <scope>NUCLEOTIDE SEQUENCE</scope>
    <source>
        <strain evidence="1">GVMAG-S-1101164-105</strain>
    </source>
</reference>
<accession>A0A6C0JXG8</accession>
<sequence length="76" mass="8559">MDASDKLRRDMSKTIYNNYVTMTLSKQAACNYSTCVSTLELAGCVKNFKDFEQRYEVALGRQNTATCATAASTFYF</sequence>
<proteinExistence type="predicted"/>
<dbReference type="AlphaFoldDB" id="A0A6C0JXG8"/>
<organism evidence="1">
    <name type="scientific">viral metagenome</name>
    <dbReference type="NCBI Taxonomy" id="1070528"/>
    <lineage>
        <taxon>unclassified sequences</taxon>
        <taxon>metagenomes</taxon>
        <taxon>organismal metagenomes</taxon>
    </lineage>
</organism>
<name>A0A6C0JXG8_9ZZZZ</name>
<dbReference type="EMBL" id="MN740740">
    <property type="protein sequence ID" value="QHU09631.1"/>
    <property type="molecule type" value="Genomic_DNA"/>
</dbReference>
<protein>
    <submittedName>
        <fullName evidence="1">Uncharacterized protein</fullName>
    </submittedName>
</protein>
<evidence type="ECO:0000313" key="1">
    <source>
        <dbReference type="EMBL" id="QHU09631.1"/>
    </source>
</evidence>